<dbReference type="PROSITE" id="PS50921">
    <property type="entry name" value="ANTAR"/>
    <property type="match status" value="1"/>
</dbReference>
<dbReference type="InterPro" id="IPR036388">
    <property type="entry name" value="WH-like_DNA-bd_sf"/>
</dbReference>
<reference evidence="2 3" key="1">
    <citation type="submission" date="2022-06" db="EMBL/GenBank/DDBJ databases">
        <title>Mycolicibacterium sp. CAU 1645 isolated from seawater.</title>
        <authorList>
            <person name="Kim W."/>
        </authorList>
    </citation>
    <scope>NUCLEOTIDE SEQUENCE [LARGE SCALE GENOMIC DNA]</scope>
    <source>
        <strain evidence="2 3">CAU 1645</strain>
    </source>
</reference>
<dbReference type="InterPro" id="IPR005561">
    <property type="entry name" value="ANTAR"/>
</dbReference>
<accession>A0ABT1MD61</accession>
<evidence type="ECO:0000313" key="3">
    <source>
        <dbReference type="Proteomes" id="UP001651690"/>
    </source>
</evidence>
<dbReference type="Proteomes" id="UP001651690">
    <property type="component" value="Unassembled WGS sequence"/>
</dbReference>
<proteinExistence type="predicted"/>
<evidence type="ECO:0000313" key="2">
    <source>
        <dbReference type="EMBL" id="MCP9276800.1"/>
    </source>
</evidence>
<comment type="caution">
    <text evidence="2">The sequence shown here is derived from an EMBL/GenBank/DDBJ whole genome shotgun (WGS) entry which is preliminary data.</text>
</comment>
<dbReference type="Pfam" id="PF03861">
    <property type="entry name" value="ANTAR"/>
    <property type="match status" value="1"/>
</dbReference>
<feature type="domain" description="ANTAR" evidence="1">
    <location>
        <begin position="1"/>
        <end position="36"/>
    </location>
</feature>
<gene>
    <name evidence="2" type="ORF">NM203_31925</name>
</gene>
<name>A0ABT1MD61_9MYCO</name>
<dbReference type="EMBL" id="JANDBD010000020">
    <property type="protein sequence ID" value="MCP9276800.1"/>
    <property type="molecule type" value="Genomic_DNA"/>
</dbReference>
<sequence length="80" mass="9188">MLMFVCDISADQAFAILRTVSQDRTIKLTLIAEQISKDLPELARSNRFERRMHIDGILSNAHRRVVDATARLLNEESNNF</sequence>
<keyword evidence="3" id="KW-1185">Reference proteome</keyword>
<protein>
    <submittedName>
        <fullName evidence="2">ANTAR domain-containing protein</fullName>
    </submittedName>
</protein>
<dbReference type="Gene3D" id="1.10.10.10">
    <property type="entry name" value="Winged helix-like DNA-binding domain superfamily/Winged helix DNA-binding domain"/>
    <property type="match status" value="1"/>
</dbReference>
<evidence type="ECO:0000259" key="1">
    <source>
        <dbReference type="PROSITE" id="PS50921"/>
    </source>
</evidence>
<organism evidence="2 3">
    <name type="scientific">Mycolicibacterium arenosum</name>
    <dbReference type="NCBI Taxonomy" id="2952157"/>
    <lineage>
        <taxon>Bacteria</taxon>
        <taxon>Bacillati</taxon>
        <taxon>Actinomycetota</taxon>
        <taxon>Actinomycetes</taxon>
        <taxon>Mycobacteriales</taxon>
        <taxon>Mycobacteriaceae</taxon>
        <taxon>Mycolicibacterium</taxon>
    </lineage>
</organism>